<sequence length="87" mass="10267">MIDRMFGDRDVMQLNLCYASYKTVVHRGVCNSVLFSENVELLPPYFYTVSSDQSNHHVQVQVRNKGVFIFSKFLWMKRTEEMLVGRE</sequence>
<protein>
    <submittedName>
        <fullName evidence="1">Uncharacterized protein</fullName>
    </submittedName>
</protein>
<name>A0A0V1C223_TRISP</name>
<evidence type="ECO:0000313" key="2">
    <source>
        <dbReference type="Proteomes" id="UP000054776"/>
    </source>
</evidence>
<reference evidence="1 2" key="1">
    <citation type="submission" date="2015-01" db="EMBL/GenBank/DDBJ databases">
        <title>Evolution of Trichinella species and genotypes.</title>
        <authorList>
            <person name="Korhonen P.K."/>
            <person name="Edoardo P."/>
            <person name="Giuseppe L.R."/>
            <person name="Gasser R.B."/>
        </authorList>
    </citation>
    <scope>NUCLEOTIDE SEQUENCE [LARGE SCALE GENOMIC DNA]</scope>
    <source>
        <strain evidence="1">ISS3</strain>
    </source>
</reference>
<accession>A0A0V1C223</accession>
<proteinExistence type="predicted"/>
<dbReference type="EMBL" id="JYDH01000002">
    <property type="protein sequence ID" value="KRY43185.1"/>
    <property type="molecule type" value="Genomic_DNA"/>
</dbReference>
<dbReference type="AlphaFoldDB" id="A0A0V1C223"/>
<evidence type="ECO:0000313" key="1">
    <source>
        <dbReference type="EMBL" id="KRY43185.1"/>
    </source>
</evidence>
<keyword evidence="2" id="KW-1185">Reference proteome</keyword>
<dbReference type="Proteomes" id="UP000054776">
    <property type="component" value="Unassembled WGS sequence"/>
</dbReference>
<organism evidence="1 2">
    <name type="scientific">Trichinella spiralis</name>
    <name type="common">Trichina worm</name>
    <dbReference type="NCBI Taxonomy" id="6334"/>
    <lineage>
        <taxon>Eukaryota</taxon>
        <taxon>Metazoa</taxon>
        <taxon>Ecdysozoa</taxon>
        <taxon>Nematoda</taxon>
        <taxon>Enoplea</taxon>
        <taxon>Dorylaimia</taxon>
        <taxon>Trichinellida</taxon>
        <taxon>Trichinellidae</taxon>
        <taxon>Trichinella</taxon>
    </lineage>
</organism>
<dbReference type="OrthoDB" id="10564541at2759"/>
<gene>
    <name evidence="1" type="ORF">T01_16199</name>
</gene>
<dbReference type="InParanoid" id="A0A0V1C223"/>
<comment type="caution">
    <text evidence="1">The sequence shown here is derived from an EMBL/GenBank/DDBJ whole genome shotgun (WGS) entry which is preliminary data.</text>
</comment>